<dbReference type="EMBL" id="DTIN01000033">
    <property type="protein sequence ID" value="HFX14011.1"/>
    <property type="molecule type" value="Genomic_DNA"/>
</dbReference>
<comment type="caution">
    <text evidence="7">The sequence shown here is derived from an EMBL/GenBank/DDBJ whole genome shotgun (WGS) entry which is preliminary data.</text>
</comment>
<gene>
    <name evidence="7" type="ORF">ENW00_07710</name>
</gene>
<evidence type="ECO:0000313" key="7">
    <source>
        <dbReference type="EMBL" id="HFX14011.1"/>
    </source>
</evidence>
<reference evidence="7" key="1">
    <citation type="journal article" date="2020" name="mSystems">
        <title>Genome- and Community-Level Interaction Insights into Carbon Utilization and Element Cycling Functions of Hydrothermarchaeota in Hydrothermal Sediment.</title>
        <authorList>
            <person name="Zhou Z."/>
            <person name="Liu Y."/>
            <person name="Xu W."/>
            <person name="Pan J."/>
            <person name="Luo Z.H."/>
            <person name="Li M."/>
        </authorList>
    </citation>
    <scope>NUCLEOTIDE SEQUENCE [LARGE SCALE GENOMIC DNA]</scope>
    <source>
        <strain evidence="7">SpSt-81</strain>
    </source>
</reference>
<organism evidence="7">
    <name type="scientific">Dictyoglomus thermophilum</name>
    <dbReference type="NCBI Taxonomy" id="14"/>
    <lineage>
        <taxon>Bacteria</taxon>
        <taxon>Pseudomonadati</taxon>
        <taxon>Dictyoglomota</taxon>
        <taxon>Dictyoglomia</taxon>
        <taxon>Dictyoglomales</taxon>
        <taxon>Dictyoglomaceae</taxon>
        <taxon>Dictyoglomus</taxon>
    </lineage>
</organism>
<feature type="transmembrane region" description="Helical" evidence="5">
    <location>
        <begin position="161"/>
        <end position="184"/>
    </location>
</feature>
<evidence type="ECO:0000256" key="4">
    <source>
        <dbReference type="ARBA" id="ARBA00023136"/>
    </source>
</evidence>
<dbReference type="InterPro" id="IPR013525">
    <property type="entry name" value="ABC2_TM"/>
</dbReference>
<proteinExistence type="predicted"/>
<evidence type="ECO:0000256" key="3">
    <source>
        <dbReference type="ARBA" id="ARBA00022989"/>
    </source>
</evidence>
<dbReference type="AlphaFoldDB" id="A0A7C3MLK6"/>
<dbReference type="GO" id="GO:0016020">
    <property type="term" value="C:membrane"/>
    <property type="evidence" value="ECO:0007669"/>
    <property type="project" value="UniProtKB-SubCell"/>
</dbReference>
<evidence type="ECO:0000259" key="6">
    <source>
        <dbReference type="PROSITE" id="PS51012"/>
    </source>
</evidence>
<comment type="subcellular location">
    <subcellularLocation>
        <location evidence="1">Membrane</location>
        <topology evidence="1">Multi-pass membrane protein</topology>
    </subcellularLocation>
</comment>
<dbReference type="PANTHER" id="PTHR43027">
    <property type="entry name" value="DOXORUBICIN RESISTANCE ABC TRANSPORTER PERMEASE PROTEIN DRRC-RELATED"/>
    <property type="match status" value="1"/>
</dbReference>
<dbReference type="PANTHER" id="PTHR43027:SF1">
    <property type="entry name" value="DOXORUBICIN RESISTANCE ABC TRANSPORTER PERMEASE PROTEIN DRRC-RELATED"/>
    <property type="match status" value="1"/>
</dbReference>
<evidence type="ECO:0000256" key="2">
    <source>
        <dbReference type="ARBA" id="ARBA00022692"/>
    </source>
</evidence>
<feature type="domain" description="ABC transmembrane type-2" evidence="6">
    <location>
        <begin position="116"/>
        <end position="349"/>
    </location>
</feature>
<keyword evidence="4 5" id="KW-0472">Membrane</keyword>
<dbReference type="GO" id="GO:0140359">
    <property type="term" value="F:ABC-type transporter activity"/>
    <property type="evidence" value="ECO:0007669"/>
    <property type="project" value="InterPro"/>
</dbReference>
<dbReference type="InterPro" id="IPR047817">
    <property type="entry name" value="ABC2_TM_bact-type"/>
</dbReference>
<keyword evidence="3 5" id="KW-1133">Transmembrane helix</keyword>
<dbReference type="Pfam" id="PF12698">
    <property type="entry name" value="ABC2_membrane_3"/>
    <property type="match status" value="1"/>
</dbReference>
<feature type="transmembrane region" description="Helical" evidence="5">
    <location>
        <begin position="327"/>
        <end position="347"/>
    </location>
</feature>
<keyword evidence="2 5" id="KW-0812">Transmembrane</keyword>
<name>A0A7C3MLK6_DICTH</name>
<evidence type="ECO:0000256" key="5">
    <source>
        <dbReference type="SAM" id="Phobius"/>
    </source>
</evidence>
<protein>
    <submittedName>
        <fullName evidence="7">ABC transporter permease</fullName>
    </submittedName>
</protein>
<evidence type="ECO:0000256" key="1">
    <source>
        <dbReference type="ARBA" id="ARBA00004141"/>
    </source>
</evidence>
<feature type="transmembrane region" description="Helical" evidence="5">
    <location>
        <begin position="276"/>
        <end position="298"/>
    </location>
</feature>
<accession>A0A7C3MLK6</accession>
<feature type="transmembrane region" description="Helical" evidence="5">
    <location>
        <begin position="237"/>
        <end position="264"/>
    </location>
</feature>
<dbReference type="PROSITE" id="PS51012">
    <property type="entry name" value="ABC_TM2"/>
    <property type="match status" value="1"/>
</dbReference>
<sequence>MRVFINIAFYRIKSFYRDTFTFLFTIILPLIFVIIFGFVFGESATGTNEYGISLGIIKDNSDLVQVLKELGDMKVVLVDNEEELRNQVLGGYIDGGVIFDRNEFNLLINFSSFQQKPFLRTLGENLANVYALHEIGKGRGIVKVEEEFIDPGKVRVTSLGYSIPGVLSFSISGSIFTMIALFGYYRKRKVLKRFAVTPISPLSFVSGMVFANVILSILSCILVLLVAQIIFNLNFSINWGLFLLSLFSSILGMMVLGIILSALFKEPQTANNVGNLLVNIMLFFSGVYFPLDFLPNYLKILARFLPLYYVGKALRISVGVEEGDLSFIYTLSTIMVLIFVFLISIFGRKILSLEED</sequence>
<feature type="transmembrane region" description="Helical" evidence="5">
    <location>
        <begin position="20"/>
        <end position="40"/>
    </location>
</feature>
<feature type="transmembrane region" description="Helical" evidence="5">
    <location>
        <begin position="204"/>
        <end position="231"/>
    </location>
</feature>
<dbReference type="InterPro" id="IPR052902">
    <property type="entry name" value="ABC-2_transporter"/>
</dbReference>